<dbReference type="PRINTS" id="PR00081">
    <property type="entry name" value="GDHRDH"/>
</dbReference>
<evidence type="ECO:0000256" key="3">
    <source>
        <dbReference type="RuleBase" id="RU000363"/>
    </source>
</evidence>
<comment type="similarity">
    <text evidence="1 3">Belongs to the short-chain dehydrogenases/reductases (SDR) family.</text>
</comment>
<dbReference type="InterPro" id="IPR020904">
    <property type="entry name" value="Sc_DH/Rdtase_CS"/>
</dbReference>
<evidence type="ECO:0000256" key="1">
    <source>
        <dbReference type="ARBA" id="ARBA00006484"/>
    </source>
</evidence>
<dbReference type="PANTHER" id="PTHR43976:SF16">
    <property type="entry name" value="SHORT-CHAIN DEHYDROGENASE_REDUCTASE FAMILY PROTEIN"/>
    <property type="match status" value="1"/>
</dbReference>
<dbReference type="Pfam" id="PF00106">
    <property type="entry name" value="adh_short"/>
    <property type="match status" value="1"/>
</dbReference>
<dbReference type="PRINTS" id="PR00080">
    <property type="entry name" value="SDRFAMILY"/>
</dbReference>
<reference evidence="4 5" key="1">
    <citation type="journal article" date="2014" name="Int. J. Syst. Evol. Microbiol.">
        <title>Complete genome sequence of Corynebacterium casei LMG S-19264T (=DSM 44701T), isolated from a smear-ripened cheese.</title>
        <authorList>
            <consortium name="US DOE Joint Genome Institute (JGI-PGF)"/>
            <person name="Walter F."/>
            <person name="Albersmeier A."/>
            <person name="Kalinowski J."/>
            <person name="Ruckert C."/>
        </authorList>
    </citation>
    <scope>NUCLEOTIDE SEQUENCE [LARGE SCALE GENOMIC DNA]</scope>
    <source>
        <strain evidence="4 5">NBRC 110095</strain>
    </source>
</reference>
<proteinExistence type="inferred from homology"/>
<keyword evidence="2" id="KW-0560">Oxidoreductase</keyword>
<dbReference type="CDD" id="cd05374">
    <property type="entry name" value="17beta-HSD-like_SDR_c"/>
    <property type="match status" value="1"/>
</dbReference>
<accession>A0AA37WQ00</accession>
<dbReference type="PANTHER" id="PTHR43976">
    <property type="entry name" value="SHORT CHAIN DEHYDROGENASE"/>
    <property type="match status" value="1"/>
</dbReference>
<organism evidence="4 5">
    <name type="scientific">Marinibactrum halimedae</name>
    <dbReference type="NCBI Taxonomy" id="1444977"/>
    <lineage>
        <taxon>Bacteria</taxon>
        <taxon>Pseudomonadati</taxon>
        <taxon>Pseudomonadota</taxon>
        <taxon>Gammaproteobacteria</taxon>
        <taxon>Cellvibrionales</taxon>
        <taxon>Cellvibrionaceae</taxon>
        <taxon>Marinibactrum</taxon>
    </lineage>
</organism>
<dbReference type="PROSITE" id="PS00061">
    <property type="entry name" value="ADH_SHORT"/>
    <property type="match status" value="1"/>
</dbReference>
<dbReference type="Gene3D" id="3.40.50.720">
    <property type="entry name" value="NAD(P)-binding Rossmann-like Domain"/>
    <property type="match status" value="1"/>
</dbReference>
<dbReference type="GO" id="GO:0016491">
    <property type="term" value="F:oxidoreductase activity"/>
    <property type="evidence" value="ECO:0007669"/>
    <property type="project" value="UniProtKB-KW"/>
</dbReference>
<dbReference type="Proteomes" id="UP001156870">
    <property type="component" value="Unassembled WGS sequence"/>
</dbReference>
<dbReference type="EMBL" id="BSPD01000062">
    <property type="protein sequence ID" value="GLS26827.1"/>
    <property type="molecule type" value="Genomic_DNA"/>
</dbReference>
<dbReference type="InterPro" id="IPR036291">
    <property type="entry name" value="NAD(P)-bd_dom_sf"/>
</dbReference>
<name>A0AA37WQ00_9GAMM</name>
<evidence type="ECO:0000313" key="5">
    <source>
        <dbReference type="Proteomes" id="UP001156870"/>
    </source>
</evidence>
<dbReference type="AlphaFoldDB" id="A0AA37WQ00"/>
<dbReference type="RefSeq" id="WP_232593633.1">
    <property type="nucleotide sequence ID" value="NZ_BSPD01000062.1"/>
</dbReference>
<dbReference type="InterPro" id="IPR002347">
    <property type="entry name" value="SDR_fam"/>
</dbReference>
<evidence type="ECO:0000256" key="2">
    <source>
        <dbReference type="ARBA" id="ARBA00023002"/>
    </source>
</evidence>
<sequence length="279" mass="29918">MTKKTVLITGCSSGFGALAVKTFQQNGWNVVATMRTPEKDTTLGELENVLLCRLDVTDEQSIDAAVEKALAEFGSIDALVNNAGYGGHAVFEQFEMSQIQAMFETNVYGPMRVAARVLPHMRKQGSGVVVNVTSMAAEVGLPFASTYSASKFAAQGWSEGLALEYAPFNIKVKTVAPGAYGTNFSAATDNNFTAGDEQLTTYAGQLAAHFEGLAAQMRQQGGKEADPQEVADKIYQCVTSETPIHNAVGADATMLMDMKNSQSREAFLEQMSAMLVPNR</sequence>
<evidence type="ECO:0000313" key="4">
    <source>
        <dbReference type="EMBL" id="GLS26827.1"/>
    </source>
</evidence>
<dbReference type="InterPro" id="IPR051911">
    <property type="entry name" value="SDR_oxidoreductase"/>
</dbReference>
<comment type="caution">
    <text evidence="4">The sequence shown here is derived from an EMBL/GenBank/DDBJ whole genome shotgun (WGS) entry which is preliminary data.</text>
</comment>
<gene>
    <name evidence="4" type="ORF">GCM10007877_25460</name>
</gene>
<protein>
    <submittedName>
        <fullName evidence="4">Short-chain dehydrogenase/reductase</fullName>
    </submittedName>
</protein>
<dbReference type="SUPFAM" id="SSF51735">
    <property type="entry name" value="NAD(P)-binding Rossmann-fold domains"/>
    <property type="match status" value="1"/>
</dbReference>
<keyword evidence="5" id="KW-1185">Reference proteome</keyword>